<dbReference type="Gene3D" id="1.10.287.130">
    <property type="match status" value="1"/>
</dbReference>
<gene>
    <name evidence="14" type="ORF">FKX85_19430</name>
</gene>
<dbReference type="InterPro" id="IPR011123">
    <property type="entry name" value="Y_Y_Y"/>
</dbReference>
<reference evidence="14 15" key="1">
    <citation type="submission" date="2019-06" db="EMBL/GenBank/DDBJ databases">
        <title>Echinicola alkalisoli sp. nov. isolated from saline soil.</title>
        <authorList>
            <person name="Sun J.-Q."/>
            <person name="Xu L."/>
        </authorList>
    </citation>
    <scope>NUCLEOTIDE SEQUENCE [LARGE SCALE GENOMIC DNA]</scope>
    <source>
        <strain evidence="14 15">LN3S3</strain>
    </source>
</reference>
<dbReference type="PANTHER" id="PTHR43547">
    <property type="entry name" value="TWO-COMPONENT HISTIDINE KINASE"/>
    <property type="match status" value="1"/>
</dbReference>
<keyword evidence="15" id="KW-1185">Reference proteome</keyword>
<feature type="domain" description="Histidine kinase" evidence="12">
    <location>
        <begin position="851"/>
        <end position="1065"/>
    </location>
</feature>
<dbReference type="Gene3D" id="2.130.10.10">
    <property type="entry name" value="YVTN repeat-like/Quinoprotein amine dehydrogenase"/>
    <property type="match status" value="2"/>
</dbReference>
<dbReference type="SUPFAM" id="SSF63829">
    <property type="entry name" value="Calcium-dependent phosphotriesterase"/>
    <property type="match status" value="1"/>
</dbReference>
<dbReference type="SMART" id="SM00387">
    <property type="entry name" value="HATPase_c"/>
    <property type="match status" value="1"/>
</dbReference>
<evidence type="ECO:0000256" key="4">
    <source>
        <dbReference type="ARBA" id="ARBA00022679"/>
    </source>
</evidence>
<dbReference type="SUPFAM" id="SSF46689">
    <property type="entry name" value="Homeodomain-like"/>
    <property type="match status" value="1"/>
</dbReference>
<dbReference type="SUPFAM" id="SSF55874">
    <property type="entry name" value="ATPase domain of HSP90 chaperone/DNA topoisomerase II/histidine kinase"/>
    <property type="match status" value="1"/>
</dbReference>
<dbReference type="InterPro" id="IPR036890">
    <property type="entry name" value="HATPase_C_sf"/>
</dbReference>
<dbReference type="KEGG" id="echi:FKX85_19430"/>
<dbReference type="GO" id="GO:0003700">
    <property type="term" value="F:DNA-binding transcription factor activity"/>
    <property type="evidence" value="ECO:0007669"/>
    <property type="project" value="InterPro"/>
</dbReference>
<dbReference type="InterPro" id="IPR009057">
    <property type="entry name" value="Homeodomain-like_sf"/>
</dbReference>
<dbReference type="PANTHER" id="PTHR43547:SF2">
    <property type="entry name" value="HYBRID SIGNAL TRANSDUCTION HISTIDINE KINASE C"/>
    <property type="match status" value="1"/>
</dbReference>
<dbReference type="InterPro" id="IPR013783">
    <property type="entry name" value="Ig-like_fold"/>
</dbReference>
<dbReference type="InterPro" id="IPR018062">
    <property type="entry name" value="HTH_AraC-typ_CS"/>
</dbReference>
<feature type="domain" description="HTH araC/xylS-type" evidence="11">
    <location>
        <begin position="1256"/>
        <end position="1355"/>
    </location>
</feature>
<evidence type="ECO:0000256" key="7">
    <source>
        <dbReference type="ARBA" id="ARBA00023125"/>
    </source>
</evidence>
<dbReference type="SMART" id="SM00342">
    <property type="entry name" value="HTH_ARAC"/>
    <property type="match status" value="1"/>
</dbReference>
<dbReference type="InterPro" id="IPR036097">
    <property type="entry name" value="HisK_dim/P_sf"/>
</dbReference>
<dbReference type="Gene3D" id="3.40.50.2300">
    <property type="match status" value="1"/>
</dbReference>
<evidence type="ECO:0000313" key="14">
    <source>
        <dbReference type="EMBL" id="QDH81087.1"/>
    </source>
</evidence>
<evidence type="ECO:0000256" key="10">
    <source>
        <dbReference type="SAM" id="SignalP"/>
    </source>
</evidence>
<dbReference type="SUPFAM" id="SSF47384">
    <property type="entry name" value="Homodimeric domain of signal transducing histidine kinase"/>
    <property type="match status" value="1"/>
</dbReference>
<keyword evidence="5" id="KW-0418">Kinase</keyword>
<dbReference type="Gene3D" id="1.10.10.60">
    <property type="entry name" value="Homeodomain-like"/>
    <property type="match status" value="1"/>
</dbReference>
<dbReference type="Gene3D" id="3.30.565.10">
    <property type="entry name" value="Histidine kinase-like ATPase, C-terminal domain"/>
    <property type="match status" value="1"/>
</dbReference>
<keyword evidence="10" id="KW-0732">Signal</keyword>
<dbReference type="Pfam" id="PF07495">
    <property type="entry name" value="Y_Y_Y"/>
    <property type="match status" value="1"/>
</dbReference>
<evidence type="ECO:0000256" key="2">
    <source>
        <dbReference type="ARBA" id="ARBA00012438"/>
    </source>
</evidence>
<evidence type="ECO:0000256" key="1">
    <source>
        <dbReference type="ARBA" id="ARBA00000085"/>
    </source>
</evidence>
<keyword evidence="7" id="KW-0238">DNA-binding</keyword>
<sequence length="1359" mass="152670">MKSPLITLLLSFSFAFCHAKPDSLRAFFPQHDQLTFYLLDVESGLSHNYVNSIEQDSLGFIWVGTMEGLSRYDGNSFVVYRKDSHYRNRGPINNFIQHIRLTDRQQLFLATWGGLSIYDPKTDQFLHKTTNEGLLQNDITCTASSTGGKTALAIYGAGVQLMEGKEVVDTYRTAPDLPNALPSKKITSLAFQGDSVLWVGSFDKGLSKIDLKTKKVTPIQHTDYISQNINCLYSDPAGNLWIGSGEGIQVITQEADTLLLPTTNTPGLGLSDGHVLCFEKGPFGNLWAGTRNGGLTIIPTEQYLRTKNMATSWFLPRGDGSSVFNRTVSSLKLADDGNMWIGTSTGINVVNPKGDPIQLIQQNLASKQTISHDRIGALTESKGKQVWVGTDGGGLDLYDPSSGKIRHFEHRTADPNSLSNNYIISLLENDDGKIWAGTYQGGLNLLDPLTGSCKHYLQGQQEDGNDVRVIFKDSNGQLWAGTNRGGLYRYHSPIDDFDYVKQLGKIDIRDIAEDKHGNLWLATYSNGIIRYNYLTGEKEDFDASTVFGFPGNVIFSLCILENGDILAGTRYEGLIRLDPVQKTVGTFTEENGLSNNTINSMVPDNYGKIWLGTSNGISFFDPSTNTVGNLNGYNNVQRSEFNIGAAIATASGNIYLGGNKGINVFDPNHLQQKHSNYPLVFTDLRLMNKRVPAKDLGSNGAYSDIPYLKKIELDHNQRLFSLDFVALKYPKANDIQYAYKLEPYHDHWIETQQTGTANLSNVPPGEYILRVRARSNKNDDTENQLAVIIAPPFWRTWPAYVIYLSVLSGLVWAGMNYYSDQLKLKNSLLFEKKQRQLEHELNEERVSFFTGFSHELKTPLTLIMAPVEDLLLEAKNPRHIKGLTLIQKNAKYLMEMINKLLEFRKTELNSSQLQLENHRIVKPIKQWVEQYQHLARHHNIKLTGQFPKREFTATIDLEKLHIIVNNLLSNALKYCRPKDLVTFRLTEEDGRFIITVKDTGPGIIKEDLQRVFNWYYQSGSHSNRKGTGIGLALTKRLIQDHHGSIKLQSDAGHGCEFTISLPKQQQTTSPLNTSSIGDSHWSLDDIVHHIPAPKASFHLKNDNPLVLLIDDNAEILHYLANLLHEDYDLIYAKNGQEGLEKAIQYIPDIILSDIMMPEKNGIDLCRQLKTQQATTHIPLLLLSAKDNVESITLGFEEGADAYITKPFNGQILTSRIANLLATKARLRAYYVDKKARDNALTESQQKAVSKEKAFLAKLESHIIHQLAQENTDVDTICQLMGMSRTSLFRKLKALTDQNINQYTRTVKIHHAAYLIREKKLGVAQAAYEVGFNSPKYFRKLFKEQFGHLPSALAKTLKHD</sequence>
<dbReference type="InterPro" id="IPR011006">
    <property type="entry name" value="CheY-like_superfamily"/>
</dbReference>
<evidence type="ECO:0000256" key="3">
    <source>
        <dbReference type="ARBA" id="ARBA00022553"/>
    </source>
</evidence>
<dbReference type="PROSITE" id="PS00041">
    <property type="entry name" value="HTH_ARAC_FAMILY_1"/>
    <property type="match status" value="1"/>
</dbReference>
<dbReference type="InterPro" id="IPR003661">
    <property type="entry name" value="HisK_dim/P_dom"/>
</dbReference>
<dbReference type="EMBL" id="CP041253">
    <property type="protein sequence ID" value="QDH81087.1"/>
    <property type="molecule type" value="Genomic_DNA"/>
</dbReference>
<dbReference type="PRINTS" id="PR00344">
    <property type="entry name" value="BCTRLSENSOR"/>
</dbReference>
<feature type="domain" description="Response regulatory" evidence="13">
    <location>
        <begin position="1105"/>
        <end position="1220"/>
    </location>
</feature>
<dbReference type="Pfam" id="PF07494">
    <property type="entry name" value="Reg_prop"/>
    <property type="match status" value="6"/>
</dbReference>
<feature type="modified residue" description="4-aspartylphosphate" evidence="9">
    <location>
        <position position="1153"/>
    </location>
</feature>
<name>A0A514CMU9_9BACT</name>
<keyword evidence="6" id="KW-0805">Transcription regulation</keyword>
<organism evidence="14 15">
    <name type="scientific">Echinicola soli</name>
    <dbReference type="NCBI Taxonomy" id="2591634"/>
    <lineage>
        <taxon>Bacteria</taxon>
        <taxon>Pseudomonadati</taxon>
        <taxon>Bacteroidota</taxon>
        <taxon>Cytophagia</taxon>
        <taxon>Cytophagales</taxon>
        <taxon>Cyclobacteriaceae</taxon>
        <taxon>Echinicola</taxon>
    </lineage>
</organism>
<evidence type="ECO:0000256" key="9">
    <source>
        <dbReference type="PROSITE-ProRule" id="PRU00169"/>
    </source>
</evidence>
<dbReference type="Pfam" id="PF12833">
    <property type="entry name" value="HTH_18"/>
    <property type="match status" value="1"/>
</dbReference>
<dbReference type="SMART" id="SM00448">
    <property type="entry name" value="REC"/>
    <property type="match status" value="1"/>
</dbReference>
<evidence type="ECO:0000259" key="11">
    <source>
        <dbReference type="PROSITE" id="PS01124"/>
    </source>
</evidence>
<keyword evidence="8" id="KW-0804">Transcription</keyword>
<dbReference type="EC" id="2.7.13.3" evidence="2"/>
<evidence type="ECO:0000256" key="6">
    <source>
        <dbReference type="ARBA" id="ARBA00023015"/>
    </source>
</evidence>
<dbReference type="SMART" id="SM00388">
    <property type="entry name" value="HisKA"/>
    <property type="match status" value="1"/>
</dbReference>
<comment type="catalytic activity">
    <reaction evidence="1">
        <text>ATP + protein L-histidine = ADP + protein N-phospho-L-histidine.</text>
        <dbReference type="EC" id="2.7.13.3"/>
    </reaction>
</comment>
<dbReference type="OrthoDB" id="9806995at2"/>
<dbReference type="SUPFAM" id="SSF52172">
    <property type="entry name" value="CheY-like"/>
    <property type="match status" value="1"/>
</dbReference>
<dbReference type="InterPro" id="IPR004358">
    <property type="entry name" value="Sig_transdc_His_kin-like_C"/>
</dbReference>
<evidence type="ECO:0000259" key="12">
    <source>
        <dbReference type="PROSITE" id="PS50109"/>
    </source>
</evidence>
<dbReference type="CDD" id="cd00075">
    <property type="entry name" value="HATPase"/>
    <property type="match status" value="1"/>
</dbReference>
<dbReference type="FunFam" id="3.30.565.10:FF:000006">
    <property type="entry name" value="Sensor histidine kinase WalK"/>
    <property type="match status" value="1"/>
</dbReference>
<dbReference type="PROSITE" id="PS50109">
    <property type="entry name" value="HIS_KIN"/>
    <property type="match status" value="1"/>
</dbReference>
<dbReference type="InterPro" id="IPR011110">
    <property type="entry name" value="Reg_prop"/>
</dbReference>
<proteinExistence type="predicted"/>
<dbReference type="Proteomes" id="UP000316614">
    <property type="component" value="Chromosome"/>
</dbReference>
<dbReference type="InterPro" id="IPR003594">
    <property type="entry name" value="HATPase_dom"/>
</dbReference>
<dbReference type="SUPFAM" id="SSF50998">
    <property type="entry name" value="Quinoprotein alcohol dehydrogenase-like"/>
    <property type="match status" value="1"/>
</dbReference>
<dbReference type="GO" id="GO:0000155">
    <property type="term" value="F:phosphorelay sensor kinase activity"/>
    <property type="evidence" value="ECO:0007669"/>
    <property type="project" value="InterPro"/>
</dbReference>
<dbReference type="Gene3D" id="2.60.40.10">
    <property type="entry name" value="Immunoglobulins"/>
    <property type="match status" value="1"/>
</dbReference>
<evidence type="ECO:0000259" key="13">
    <source>
        <dbReference type="PROSITE" id="PS50110"/>
    </source>
</evidence>
<protein>
    <recommendedName>
        <fullName evidence="2">histidine kinase</fullName>
        <ecNumber evidence="2">2.7.13.3</ecNumber>
    </recommendedName>
</protein>
<evidence type="ECO:0000256" key="8">
    <source>
        <dbReference type="ARBA" id="ARBA00023163"/>
    </source>
</evidence>
<evidence type="ECO:0000256" key="5">
    <source>
        <dbReference type="ARBA" id="ARBA00022777"/>
    </source>
</evidence>
<dbReference type="InterPro" id="IPR018060">
    <property type="entry name" value="HTH_AraC"/>
</dbReference>
<evidence type="ECO:0000313" key="15">
    <source>
        <dbReference type="Proteomes" id="UP000316614"/>
    </source>
</evidence>
<dbReference type="InterPro" id="IPR005467">
    <property type="entry name" value="His_kinase_dom"/>
</dbReference>
<dbReference type="CDD" id="cd00082">
    <property type="entry name" value="HisKA"/>
    <property type="match status" value="1"/>
</dbReference>
<feature type="chain" id="PRO_5021718102" description="histidine kinase" evidence="10">
    <location>
        <begin position="20"/>
        <end position="1359"/>
    </location>
</feature>
<dbReference type="PROSITE" id="PS50110">
    <property type="entry name" value="RESPONSE_REGULATORY"/>
    <property type="match status" value="1"/>
</dbReference>
<dbReference type="InterPro" id="IPR011047">
    <property type="entry name" value="Quinoprotein_ADH-like_sf"/>
</dbReference>
<keyword evidence="3 9" id="KW-0597">Phosphoprotein</keyword>
<dbReference type="Pfam" id="PF02518">
    <property type="entry name" value="HATPase_c"/>
    <property type="match status" value="1"/>
</dbReference>
<dbReference type="GO" id="GO:0043565">
    <property type="term" value="F:sequence-specific DNA binding"/>
    <property type="evidence" value="ECO:0007669"/>
    <property type="project" value="InterPro"/>
</dbReference>
<dbReference type="PROSITE" id="PS01124">
    <property type="entry name" value="HTH_ARAC_FAMILY_2"/>
    <property type="match status" value="1"/>
</dbReference>
<dbReference type="InterPro" id="IPR015943">
    <property type="entry name" value="WD40/YVTN_repeat-like_dom_sf"/>
</dbReference>
<dbReference type="Pfam" id="PF00512">
    <property type="entry name" value="HisKA"/>
    <property type="match status" value="1"/>
</dbReference>
<dbReference type="Pfam" id="PF00072">
    <property type="entry name" value="Response_reg"/>
    <property type="match status" value="1"/>
</dbReference>
<dbReference type="InterPro" id="IPR001789">
    <property type="entry name" value="Sig_transdc_resp-reg_receiver"/>
</dbReference>
<feature type="signal peptide" evidence="10">
    <location>
        <begin position="1"/>
        <end position="19"/>
    </location>
</feature>
<keyword evidence="4" id="KW-0808">Transferase</keyword>
<accession>A0A514CMU9</accession>